<organism evidence="1 2">
    <name type="scientific">Lasiodiplodia mahajangana</name>
    <dbReference type="NCBI Taxonomy" id="1108764"/>
    <lineage>
        <taxon>Eukaryota</taxon>
        <taxon>Fungi</taxon>
        <taxon>Dikarya</taxon>
        <taxon>Ascomycota</taxon>
        <taxon>Pezizomycotina</taxon>
        <taxon>Dothideomycetes</taxon>
        <taxon>Dothideomycetes incertae sedis</taxon>
        <taxon>Botryosphaeriales</taxon>
        <taxon>Botryosphaeriaceae</taxon>
        <taxon>Lasiodiplodia</taxon>
    </lineage>
</organism>
<name>A0ACC2JHB8_9PEZI</name>
<comment type="caution">
    <text evidence="1">The sequence shown here is derived from an EMBL/GenBank/DDBJ whole genome shotgun (WGS) entry which is preliminary data.</text>
</comment>
<gene>
    <name evidence="1" type="ORF">O1611_g6788</name>
</gene>
<protein>
    <submittedName>
        <fullName evidence="1">Uncharacterized protein</fullName>
    </submittedName>
</protein>
<proteinExistence type="predicted"/>
<evidence type="ECO:0000313" key="1">
    <source>
        <dbReference type="EMBL" id="KAJ8126851.1"/>
    </source>
</evidence>
<evidence type="ECO:0000313" key="2">
    <source>
        <dbReference type="Proteomes" id="UP001153332"/>
    </source>
</evidence>
<dbReference type="Proteomes" id="UP001153332">
    <property type="component" value="Unassembled WGS sequence"/>
</dbReference>
<reference evidence="1" key="1">
    <citation type="submission" date="2022-12" db="EMBL/GenBank/DDBJ databases">
        <title>Genome Sequence of Lasiodiplodia mahajangana.</title>
        <authorList>
            <person name="Buettner E."/>
        </authorList>
    </citation>
    <scope>NUCLEOTIDE SEQUENCE</scope>
    <source>
        <strain evidence="1">VT137</strain>
    </source>
</reference>
<accession>A0ACC2JHB8</accession>
<sequence>MEAPILGPMPDEGGSQSECGYGSEEIDIEFTDLLLTPRVSHHAHRCLMRQYQLLAAVNGRLGDGIEEAIQKVENNIEELLSQMKVRVMEGYTEKVVHRSLKPKLATRRIIRSTPIGTHDLHVILDYSSSQGATERLYRELILLNDTLSNLDKIPRDIAGKIKFPSTTVGWQLTAKDKDGSIEGSGDDWDDEAFFELNPMKQVPTKRLGQYRGIVKLEIHSRTEIGTLVRSYGTGWLLDRTTVVTSGHCVIGRMERMCSTQVTIGFGTDNPMTCRGTHVLPHWAWFRDFNTAHDLAVIRIDNGNDEAGLPWRTCPRTGGLDVFVMGYPSFKDPELMRKKLRNPNLQESRDELDCKVAVTKGLLKHEASTWNGSSGCPIFDNNGAIVAVHSGRRSLTSHHYNVAPVLDEDWNNVDKMKEALNGFVQWSSGTSAIKDDVIYGLDNNGASLFEMHNL</sequence>
<dbReference type="EMBL" id="JAPUUL010001669">
    <property type="protein sequence ID" value="KAJ8126851.1"/>
    <property type="molecule type" value="Genomic_DNA"/>
</dbReference>
<keyword evidence="2" id="KW-1185">Reference proteome</keyword>